<dbReference type="OrthoDB" id="3650263at2759"/>
<feature type="compositionally biased region" description="Basic and acidic residues" evidence="4">
    <location>
        <begin position="435"/>
        <end position="450"/>
    </location>
</feature>
<evidence type="ECO:0000256" key="3">
    <source>
        <dbReference type="SAM" id="Coils"/>
    </source>
</evidence>
<evidence type="ECO:0000256" key="2">
    <source>
        <dbReference type="PROSITE-ProRule" id="PRU00042"/>
    </source>
</evidence>
<dbReference type="SMART" id="SM00355">
    <property type="entry name" value="ZnF_C2H2"/>
    <property type="match status" value="4"/>
</dbReference>
<evidence type="ECO:0000256" key="4">
    <source>
        <dbReference type="SAM" id="MobiDB-lite"/>
    </source>
</evidence>
<keyword evidence="2" id="KW-0862">Zinc</keyword>
<dbReference type="EMBL" id="PNEN01000416">
    <property type="protein sequence ID" value="PPJ59155.1"/>
    <property type="molecule type" value="Genomic_DNA"/>
</dbReference>
<feature type="region of interest" description="Disordered" evidence="4">
    <location>
        <begin position="1311"/>
        <end position="1399"/>
    </location>
</feature>
<accession>A0A2S6CHF4</accession>
<dbReference type="SUPFAM" id="SSF57667">
    <property type="entry name" value="beta-beta-alpha zinc fingers"/>
    <property type="match status" value="1"/>
</dbReference>
<dbReference type="GO" id="GO:0008270">
    <property type="term" value="F:zinc ion binding"/>
    <property type="evidence" value="ECO:0007669"/>
    <property type="project" value="UniProtKB-KW"/>
</dbReference>
<reference evidence="7" key="1">
    <citation type="journal article" date="2017" name="bioRxiv">
        <title>Conservation of a gene cluster reveals novel cercosporin biosynthetic mechanisms and extends production to the genus Colletotrichum.</title>
        <authorList>
            <person name="de Jonge R."/>
            <person name="Ebert M.K."/>
            <person name="Huitt-Roehl C.R."/>
            <person name="Pal P."/>
            <person name="Suttle J.C."/>
            <person name="Spanner R.E."/>
            <person name="Neubauer J.D."/>
            <person name="Jurick W.M.II."/>
            <person name="Stott K.A."/>
            <person name="Secor G.A."/>
            <person name="Thomma B.P.H.J."/>
            <person name="Van de Peer Y."/>
            <person name="Townsend C.A."/>
            <person name="Bolton M.D."/>
        </authorList>
    </citation>
    <scope>NUCLEOTIDE SEQUENCE [LARGE SCALE GENOMIC DNA]</scope>
    <source>
        <strain evidence="7">CBS538.71</strain>
    </source>
</reference>
<keyword evidence="3" id="KW-0175">Coiled coil</keyword>
<dbReference type="Proteomes" id="UP000237631">
    <property type="component" value="Unassembled WGS sequence"/>
</dbReference>
<dbReference type="STRING" id="357750.A0A2S6CHF4"/>
<keyword evidence="2" id="KW-0863">Zinc-finger</keyword>
<dbReference type="PROSITE" id="PS00028">
    <property type="entry name" value="ZINC_FINGER_C2H2_1"/>
    <property type="match status" value="2"/>
</dbReference>
<keyword evidence="7" id="KW-1185">Reference proteome</keyword>
<evidence type="ECO:0000313" key="6">
    <source>
        <dbReference type="EMBL" id="PPJ59155.1"/>
    </source>
</evidence>
<keyword evidence="1" id="KW-0677">Repeat</keyword>
<dbReference type="Gene3D" id="3.30.160.60">
    <property type="entry name" value="Classic Zinc Finger"/>
    <property type="match status" value="2"/>
</dbReference>
<dbReference type="InterPro" id="IPR027417">
    <property type="entry name" value="P-loop_NTPase"/>
</dbReference>
<dbReference type="Pfam" id="PF06985">
    <property type="entry name" value="HET"/>
    <property type="match status" value="1"/>
</dbReference>
<dbReference type="PROSITE" id="PS50157">
    <property type="entry name" value="ZINC_FINGER_C2H2_2"/>
    <property type="match status" value="2"/>
</dbReference>
<dbReference type="InterPro" id="IPR013087">
    <property type="entry name" value="Znf_C2H2_type"/>
</dbReference>
<gene>
    <name evidence="6" type="ORF">CBER1_03065</name>
</gene>
<sequence length="1480" mass="169820">MAEGSRNIPEYTASDLDDTVENDIDRQLNRAFRHPSWIGSKSQIRLLRLANRSSINSAITCEADLELCDVSDLPSTEYAALSYCWGEARSEEDVRWIVVHNQRFAVRTNLFDFLQSNIASALRIPIYIDAICLNQRDVEERSNQVRLMSEVYQNASKTIVWLGVCPNNQMSNLKSLQHRLADPTLRYGHWDTASLVGLSFLCSRVYWRRLWVVQELLLSMAVDVHCGDFIFELSALVELVSLPRSQQFVTEIRDAGWWDSWNIAKPRNYVEQSAHEGEIRDGWQWAVRLINNRSQWLARNAKDIDAQSYPSGLPFHEALLSFQYQQCSDRRDKVYALLGLLNEEGSSMMIPNYNCTRHELFTQAVIACLVSRWRSVDASARSESQTYEDRRYCEILCTMLAVQDLDVGTELARAAKVARSYMVERSDVSAIVANDHPDHQRNEADEESNRRLPQPIPNRATEAEVGNGLYLFDEVYHLFKDELSNAEIQQYASTDKKALDLSLATIQRRQRSMGAMRDMSRLRVFLLAMSTYEALANSCLGMKDVVAYIWAATKFLIEVTHTSSDAFDALLKTYQKLGESMPASKYVEALSDNESEQRDFVALLFHRLFGFHKLALQFFKKPAWMQLFNATWKHLEKQLSSFITALGEYKVLVQDRAKAMELDEYRQQRLQTNTQLSQLQEQTNRARLRAEEAFEQLSADEVIRRRGHVVNWLSAPDALSDQDHGRAAREYCPLSGTWLLEDSRYCRWNDPQSGEVPLLWINAIPGAGKSVLASLVVDESLRRSDVTTIYFYFKHENSEKNTFLAMARSLLQQLSHRDHTLLLYLFDIATKRGENVLRTTKLAKEVLLNCLNATGKVCAVIDGIDECDPKEQKHIANFWIKHVEGSGSASNSRRCIVFSQDDASTRELFTTLPAIRICGEAHQADIQSLCMVWGEKLCHKFNLSRQEMDSIVTNTASRAGSMFLFAHLVMDNLHEQVNRGDLFSELENFPVELDDAYTRVAERVLVRATLPLQRTAHRLLSWVACAIRPLKWREIQVAVSIDNENEVVDLETHRLRVNLKQICGALLQELPNRGIEFVHQSAQLFLFNKGYVDQGLAHCKMTQLCLNYFALPSLSVQCSDVELHDYAKAGTYGFLDYAMACWISHLQYALDGARVSEGLEEALEDFYEHHWMKPRNRKRPTQRIGKVCDNITTLELRAEVEETMSSMHYLMTTNSSDLQAVENLDLFQALTRIRTVLESVSVDPQIKEHYGSALFKCPRIYCKWFHEGFSQADQRKSHVEKHERAHLCPHSSCLHATFGFPTAKELAQHAEKKHEQVVTEEVFPAEQIEVPDHSKSPLEEMSTDSRLPETLPGTQPEPPKDAPWSQAETSRPERTGEASRTDEPVVQRGRPNTERKVKENPKCSICSKVFARSYNLRLHLRTHNNDKPFSCPVCDKCFSRQHDRDRHEELHRREYFVFKEPFNNGGRSSAGSTRRIRRQD</sequence>
<dbReference type="Gene3D" id="3.40.50.300">
    <property type="entry name" value="P-loop containing nucleotide triphosphate hydrolases"/>
    <property type="match status" value="1"/>
</dbReference>
<proteinExistence type="predicted"/>
<evidence type="ECO:0000259" key="5">
    <source>
        <dbReference type="PROSITE" id="PS50157"/>
    </source>
</evidence>
<protein>
    <recommendedName>
        <fullName evidence="5">C2H2-type domain-containing protein</fullName>
    </recommendedName>
</protein>
<feature type="domain" description="C2H2-type" evidence="5">
    <location>
        <begin position="1429"/>
        <end position="1456"/>
    </location>
</feature>
<evidence type="ECO:0000256" key="1">
    <source>
        <dbReference type="ARBA" id="ARBA00022737"/>
    </source>
</evidence>
<dbReference type="InterPro" id="IPR010730">
    <property type="entry name" value="HET"/>
</dbReference>
<keyword evidence="2" id="KW-0479">Metal-binding</keyword>
<evidence type="ECO:0000313" key="7">
    <source>
        <dbReference type="Proteomes" id="UP000237631"/>
    </source>
</evidence>
<dbReference type="InterPro" id="IPR056884">
    <property type="entry name" value="NPHP3-like_N"/>
</dbReference>
<dbReference type="PANTHER" id="PTHR10039">
    <property type="entry name" value="AMELOGENIN"/>
    <property type="match status" value="1"/>
</dbReference>
<organism evidence="6 7">
    <name type="scientific">Cercospora berteroae</name>
    <dbReference type="NCBI Taxonomy" id="357750"/>
    <lineage>
        <taxon>Eukaryota</taxon>
        <taxon>Fungi</taxon>
        <taxon>Dikarya</taxon>
        <taxon>Ascomycota</taxon>
        <taxon>Pezizomycotina</taxon>
        <taxon>Dothideomycetes</taxon>
        <taxon>Dothideomycetidae</taxon>
        <taxon>Mycosphaerellales</taxon>
        <taxon>Mycosphaerellaceae</taxon>
        <taxon>Cercospora</taxon>
    </lineage>
</organism>
<name>A0A2S6CHF4_9PEZI</name>
<comment type="caution">
    <text evidence="6">The sequence shown here is derived from an EMBL/GenBank/DDBJ whole genome shotgun (WGS) entry which is preliminary data.</text>
</comment>
<feature type="compositionally biased region" description="Basic and acidic residues" evidence="4">
    <location>
        <begin position="1370"/>
        <end position="1399"/>
    </location>
</feature>
<feature type="domain" description="C2H2-type" evidence="5">
    <location>
        <begin position="1401"/>
        <end position="1428"/>
    </location>
</feature>
<dbReference type="InterPro" id="IPR036236">
    <property type="entry name" value="Znf_C2H2_sf"/>
</dbReference>
<dbReference type="Pfam" id="PF00096">
    <property type="entry name" value="zf-C2H2"/>
    <property type="match status" value="1"/>
</dbReference>
<dbReference type="Pfam" id="PF24883">
    <property type="entry name" value="NPHP3_N"/>
    <property type="match status" value="1"/>
</dbReference>
<dbReference type="Pfam" id="PF22939">
    <property type="entry name" value="WHD_GPIID"/>
    <property type="match status" value="1"/>
</dbReference>
<feature type="region of interest" description="Disordered" evidence="4">
    <location>
        <begin position="432"/>
        <end position="458"/>
    </location>
</feature>
<dbReference type="InterPro" id="IPR054471">
    <property type="entry name" value="GPIID_WHD"/>
</dbReference>
<feature type="coiled-coil region" evidence="3">
    <location>
        <begin position="662"/>
        <end position="696"/>
    </location>
</feature>
<dbReference type="PANTHER" id="PTHR10039:SF14">
    <property type="entry name" value="NACHT DOMAIN-CONTAINING PROTEIN"/>
    <property type="match status" value="1"/>
</dbReference>